<evidence type="ECO:0000313" key="2">
    <source>
        <dbReference type="EMBL" id="XAE42880.1"/>
    </source>
</evidence>
<name>A0ABZ3D5I5_9PROT</name>
<evidence type="ECO:0000313" key="3">
    <source>
        <dbReference type="Proteomes" id="UP001449795"/>
    </source>
</evidence>
<accession>A0ABZ3D5I5</accession>
<keyword evidence="3" id="KW-1185">Reference proteome</keyword>
<reference evidence="2 3" key="1">
    <citation type="submission" date="2024-04" db="EMBL/GenBank/DDBJ databases">
        <title>Complete genome sequence of Nguyenibacter vanlangesis HBCM-1154, a strain capable of nitrogen fixation, IAA production, and phosphorus solubilization isolated from sugarcane soil.</title>
        <authorList>
            <person name="MY HANH P."/>
        </authorList>
    </citation>
    <scope>NUCLEOTIDE SEQUENCE [LARGE SCALE GENOMIC DNA]</scope>
    <source>
        <strain evidence="2 3">HBCM 1154</strain>
    </source>
</reference>
<dbReference type="SUPFAM" id="SSF52402">
    <property type="entry name" value="Adenine nucleotide alpha hydrolases-like"/>
    <property type="match status" value="2"/>
</dbReference>
<organism evidence="2 3">
    <name type="scientific">Nguyenibacter vanlangensis</name>
    <dbReference type="NCBI Taxonomy" id="1216886"/>
    <lineage>
        <taxon>Bacteria</taxon>
        <taxon>Pseudomonadati</taxon>
        <taxon>Pseudomonadota</taxon>
        <taxon>Alphaproteobacteria</taxon>
        <taxon>Acetobacterales</taxon>
        <taxon>Acetobacteraceae</taxon>
        <taxon>Nguyenibacter</taxon>
    </lineage>
</organism>
<dbReference type="Pfam" id="PF00582">
    <property type="entry name" value="Usp"/>
    <property type="match status" value="1"/>
</dbReference>
<gene>
    <name evidence="2" type="ORF">AAC691_22075</name>
</gene>
<dbReference type="InterPro" id="IPR006016">
    <property type="entry name" value="UspA"/>
</dbReference>
<feature type="domain" description="UspA" evidence="1">
    <location>
        <begin position="8"/>
        <end position="139"/>
    </location>
</feature>
<dbReference type="RefSeq" id="WP_342628500.1">
    <property type="nucleotide sequence ID" value="NZ_CP152276.1"/>
</dbReference>
<proteinExistence type="predicted"/>
<protein>
    <submittedName>
        <fullName evidence="2">Universal stress protein</fullName>
    </submittedName>
</protein>
<dbReference type="EMBL" id="CP152276">
    <property type="protein sequence ID" value="XAE42880.1"/>
    <property type="molecule type" value="Genomic_DNA"/>
</dbReference>
<dbReference type="Proteomes" id="UP001449795">
    <property type="component" value="Chromosome"/>
</dbReference>
<dbReference type="Gene3D" id="3.40.50.620">
    <property type="entry name" value="HUPs"/>
    <property type="match status" value="2"/>
</dbReference>
<evidence type="ECO:0000259" key="1">
    <source>
        <dbReference type="Pfam" id="PF00582"/>
    </source>
</evidence>
<dbReference type="InterPro" id="IPR014729">
    <property type="entry name" value="Rossmann-like_a/b/a_fold"/>
</dbReference>
<sequence>MTPPPLIIGVSAGDGARAALALGTLAARAAGGTAIVTHIVPETWDHPSPARVDAEYAAFLREKAQIALDRARTMAPAAPGLRFAARAAASPQAGLAALARAEHAWAIVIGPAAGAPDGHVAEGPVASALIDSAPCPVFLAPAGYGAGYTAPTTAPIPRVTCCISGSARSAATARAAARLAARLGAPMRLLTLVADNRQTTGPIGSSLGSSGLGGSGPGPSLVGYDAENMVTRQFRAQAEAAHAAIRAAWPADCGVAAPDSLIAEGTDWAASLARPDWLAGELLVVGPCRSGPVTRFFFGSDVGTIVRAAPLPCVVLPHDPA</sequence>